<evidence type="ECO:0000259" key="2">
    <source>
        <dbReference type="Pfam" id="PF01575"/>
    </source>
</evidence>
<protein>
    <submittedName>
        <fullName evidence="3">(R)-hydratase</fullName>
    </submittedName>
</protein>
<dbReference type="PANTHER" id="PTHR43437">
    <property type="entry name" value="HYDROXYACYL-THIOESTER DEHYDRATASE TYPE 2, MITOCHONDRIAL-RELATED"/>
    <property type="match status" value="1"/>
</dbReference>
<dbReference type="Pfam" id="PF01575">
    <property type="entry name" value="MaoC_dehydratas"/>
    <property type="match status" value="1"/>
</dbReference>
<dbReference type="InterPro" id="IPR050965">
    <property type="entry name" value="UPF0336/Enoyl-CoA_hydratase"/>
</dbReference>
<dbReference type="PANTHER" id="PTHR43437:SF3">
    <property type="entry name" value="HYDROXYACYL-THIOESTER DEHYDRATASE TYPE 2, MITOCHONDRIAL"/>
    <property type="match status" value="1"/>
</dbReference>
<dbReference type="GO" id="GO:0006633">
    <property type="term" value="P:fatty acid biosynthetic process"/>
    <property type="evidence" value="ECO:0007669"/>
    <property type="project" value="InterPro"/>
</dbReference>
<comment type="caution">
    <text evidence="3">The sequence shown here is derived from an EMBL/GenBank/DDBJ whole genome shotgun (WGS) entry which is preliminary data.</text>
</comment>
<dbReference type="Proteomes" id="UP000241193">
    <property type="component" value="Unassembled WGS sequence"/>
</dbReference>
<dbReference type="AlphaFoldDB" id="A0A2T4IE18"/>
<dbReference type="InterPro" id="IPR029069">
    <property type="entry name" value="HotDog_dom_sf"/>
</dbReference>
<dbReference type="SUPFAM" id="SSF54637">
    <property type="entry name" value="Thioesterase/thiol ester dehydrase-isomerase"/>
    <property type="match status" value="1"/>
</dbReference>
<reference evidence="3 4" key="1">
    <citation type="submission" date="2018-03" db="EMBL/GenBank/DDBJ databases">
        <authorList>
            <person name="Keele B.F."/>
        </authorList>
    </citation>
    <scope>NUCLEOTIDE SEQUENCE [LARGE SCALE GENOMIC DNA]</scope>
    <source>
        <strain evidence="3 4">D20</strain>
    </source>
</reference>
<proteinExistence type="predicted"/>
<dbReference type="GO" id="GO:0019171">
    <property type="term" value="F:(3R)-hydroxyacyl-[acyl-carrier-protein] dehydratase activity"/>
    <property type="evidence" value="ECO:0007669"/>
    <property type="project" value="TreeGrafter"/>
</dbReference>
<dbReference type="InterPro" id="IPR003965">
    <property type="entry name" value="Fatty_acid_synthase"/>
</dbReference>
<name>A0A2T4IE18_9RHOO</name>
<dbReference type="InterPro" id="IPR002539">
    <property type="entry name" value="MaoC-like_dom"/>
</dbReference>
<evidence type="ECO:0000256" key="1">
    <source>
        <dbReference type="ARBA" id="ARBA00023239"/>
    </source>
</evidence>
<dbReference type="FunFam" id="3.10.129.10:FF:000042">
    <property type="entry name" value="MaoC domain protein dehydratase"/>
    <property type="match status" value="1"/>
</dbReference>
<dbReference type="EMBL" id="PZKC01000008">
    <property type="protein sequence ID" value="PTD96022.1"/>
    <property type="molecule type" value="Genomic_DNA"/>
</dbReference>
<dbReference type="CDD" id="cd03449">
    <property type="entry name" value="R_hydratase"/>
    <property type="match status" value="1"/>
</dbReference>
<keyword evidence="1" id="KW-0456">Lyase</keyword>
<sequence>MTTEQRDFSEFYGHDFEALQIGMSAAVARTVSEADILAFAGVSGDTNPVHVDGEFAASTMFGGRIAHGMLSAAYISTVFGTRLPGPGCIYLSQTLKFKAPVKIGDTVVARVTVRELNAAKRRAIFDTVCTVAGKVVLEGEAEILVPARS</sequence>
<dbReference type="RefSeq" id="WP_107493682.1">
    <property type="nucleotide sequence ID" value="NZ_PZKC01000008.1"/>
</dbReference>
<dbReference type="PRINTS" id="PR01483">
    <property type="entry name" value="FASYNTHASE"/>
</dbReference>
<evidence type="ECO:0000313" key="4">
    <source>
        <dbReference type="Proteomes" id="UP000241193"/>
    </source>
</evidence>
<feature type="domain" description="MaoC-like" evidence="2">
    <location>
        <begin position="26"/>
        <end position="121"/>
    </location>
</feature>
<keyword evidence="4" id="KW-1185">Reference proteome</keyword>
<accession>A0A2T4IE18</accession>
<dbReference type="Gene3D" id="3.10.129.10">
    <property type="entry name" value="Hotdog Thioesterase"/>
    <property type="match status" value="1"/>
</dbReference>
<dbReference type="OrthoDB" id="9774179at2"/>
<gene>
    <name evidence="3" type="ORF">C8261_10570</name>
</gene>
<reference evidence="3 4" key="2">
    <citation type="submission" date="2018-04" db="EMBL/GenBank/DDBJ databases">
        <title>Thauera lacus sp. nov., isolated from an saline lake in Inner Mongolia, China.</title>
        <authorList>
            <person name="Liang Q.-Y."/>
        </authorList>
    </citation>
    <scope>NUCLEOTIDE SEQUENCE [LARGE SCALE GENOMIC DNA]</scope>
    <source>
        <strain evidence="3 4">D20</strain>
    </source>
</reference>
<organism evidence="3 4">
    <name type="scientific">Pseudothauera lacus</name>
    <dbReference type="NCBI Taxonomy" id="2136175"/>
    <lineage>
        <taxon>Bacteria</taxon>
        <taxon>Pseudomonadati</taxon>
        <taxon>Pseudomonadota</taxon>
        <taxon>Betaproteobacteria</taxon>
        <taxon>Rhodocyclales</taxon>
        <taxon>Zoogloeaceae</taxon>
        <taxon>Pseudothauera</taxon>
    </lineage>
</organism>
<dbReference type="GO" id="GO:0004312">
    <property type="term" value="F:fatty acid synthase activity"/>
    <property type="evidence" value="ECO:0007669"/>
    <property type="project" value="InterPro"/>
</dbReference>
<evidence type="ECO:0000313" key="3">
    <source>
        <dbReference type="EMBL" id="PTD96022.1"/>
    </source>
</evidence>
<dbReference type="GO" id="GO:0005835">
    <property type="term" value="C:fatty acid synthase complex"/>
    <property type="evidence" value="ECO:0007669"/>
    <property type="project" value="InterPro"/>
</dbReference>